<dbReference type="EMBL" id="JACVVK020000455">
    <property type="protein sequence ID" value="KAK7473858.1"/>
    <property type="molecule type" value="Genomic_DNA"/>
</dbReference>
<evidence type="ECO:0000313" key="4">
    <source>
        <dbReference type="Proteomes" id="UP001519460"/>
    </source>
</evidence>
<dbReference type="AlphaFoldDB" id="A0ABD0JFY4"/>
<feature type="non-terminal residue" evidence="3">
    <location>
        <position position="1"/>
    </location>
</feature>
<evidence type="ECO:0000259" key="2">
    <source>
        <dbReference type="PROSITE" id="PS51670"/>
    </source>
</evidence>
<gene>
    <name evidence="3" type="ORF">BaRGS_00034909</name>
</gene>
<evidence type="ECO:0000256" key="1">
    <source>
        <dbReference type="PROSITE-ProRule" id="PRU01005"/>
    </source>
</evidence>
<sequence length="251" mass="28897">ASRPQDREEKEPASKSCRYAAFTLQWAQGDGNASETSTVDFCEDEWRRSHLEIECVRGDGLHFMAPSGSNCNPFLKKGDYTNNRNDYSAASLVSFAIDSDQKWSIRRTRFFPFPVIISLSRPIKRRLPSCRGRFPKLQNGEFSVLIYFSVICPTKHDGNPGHGIEYYELRMRRKDLFMCEDEDRLQCKVVADNGGCSKEKGFVKHCPRSCKVCEYSGRKRLHRQLFMGGERRLKAQPLPVRCLSFSQGRKF</sequence>
<comment type="caution">
    <text evidence="3">The sequence shown here is derived from an EMBL/GenBank/DDBJ whole genome shotgun (WGS) entry which is preliminary data.</text>
</comment>
<protein>
    <recommendedName>
        <fullName evidence="2">ShKT domain-containing protein</fullName>
    </recommendedName>
</protein>
<accession>A0ABD0JFY4</accession>
<feature type="domain" description="ShKT" evidence="2">
    <location>
        <begin position="179"/>
        <end position="213"/>
    </location>
</feature>
<reference evidence="3 4" key="1">
    <citation type="journal article" date="2023" name="Sci. Data">
        <title>Genome assembly of the Korean intertidal mud-creeper Batillaria attramentaria.</title>
        <authorList>
            <person name="Patra A.K."/>
            <person name="Ho P.T."/>
            <person name="Jun S."/>
            <person name="Lee S.J."/>
            <person name="Kim Y."/>
            <person name="Won Y.J."/>
        </authorList>
    </citation>
    <scope>NUCLEOTIDE SEQUENCE [LARGE SCALE GENOMIC DNA]</scope>
    <source>
        <strain evidence="3">Wonlab-2016</strain>
    </source>
</reference>
<keyword evidence="4" id="KW-1185">Reference proteome</keyword>
<evidence type="ECO:0000313" key="3">
    <source>
        <dbReference type="EMBL" id="KAK7473858.1"/>
    </source>
</evidence>
<dbReference type="Proteomes" id="UP001519460">
    <property type="component" value="Unassembled WGS sequence"/>
</dbReference>
<name>A0ABD0JFY4_9CAEN</name>
<proteinExistence type="predicted"/>
<organism evidence="3 4">
    <name type="scientific">Batillaria attramentaria</name>
    <dbReference type="NCBI Taxonomy" id="370345"/>
    <lineage>
        <taxon>Eukaryota</taxon>
        <taxon>Metazoa</taxon>
        <taxon>Spiralia</taxon>
        <taxon>Lophotrochozoa</taxon>
        <taxon>Mollusca</taxon>
        <taxon>Gastropoda</taxon>
        <taxon>Caenogastropoda</taxon>
        <taxon>Sorbeoconcha</taxon>
        <taxon>Cerithioidea</taxon>
        <taxon>Batillariidae</taxon>
        <taxon>Batillaria</taxon>
    </lineage>
</organism>
<dbReference type="PROSITE" id="PS51670">
    <property type="entry name" value="SHKT"/>
    <property type="match status" value="1"/>
</dbReference>
<dbReference type="InterPro" id="IPR003582">
    <property type="entry name" value="ShKT_dom"/>
</dbReference>
<feature type="disulfide bond" evidence="1">
    <location>
        <begin position="179"/>
        <end position="213"/>
    </location>
</feature>
<comment type="caution">
    <text evidence="1">Lacks conserved residue(s) required for the propagation of feature annotation.</text>
</comment>
<keyword evidence="1" id="KW-1015">Disulfide bond</keyword>